<dbReference type="EMBL" id="CP036298">
    <property type="protein sequence ID" value="QDV24925.1"/>
    <property type="molecule type" value="Genomic_DNA"/>
</dbReference>
<protein>
    <submittedName>
        <fullName evidence="1">Uncharacterized protein</fullName>
    </submittedName>
</protein>
<name>A0A518G8L0_9BACT</name>
<dbReference type="AlphaFoldDB" id="A0A518G8L0"/>
<organism evidence="1 2">
    <name type="scientific">Aureliella helgolandensis</name>
    <dbReference type="NCBI Taxonomy" id="2527968"/>
    <lineage>
        <taxon>Bacteria</taxon>
        <taxon>Pseudomonadati</taxon>
        <taxon>Planctomycetota</taxon>
        <taxon>Planctomycetia</taxon>
        <taxon>Pirellulales</taxon>
        <taxon>Pirellulaceae</taxon>
        <taxon>Aureliella</taxon>
    </lineage>
</organism>
<dbReference type="RefSeq" id="WP_145079289.1">
    <property type="nucleotide sequence ID" value="NZ_CP036298.1"/>
</dbReference>
<dbReference type="Proteomes" id="UP000318017">
    <property type="component" value="Chromosome"/>
</dbReference>
<evidence type="ECO:0000313" key="2">
    <source>
        <dbReference type="Proteomes" id="UP000318017"/>
    </source>
</evidence>
<dbReference type="OrthoDB" id="263995at2"/>
<accession>A0A518G8L0</accession>
<dbReference type="KEGG" id="ahel:Q31a_32470"/>
<sequence length="169" mass="19485">MPDPIQLEEKQFGQWVEVVFDCMPLRTVPRVDIPIDASPKLAEKMLRVKRAIEKHGTLNSYYLHNATCTFHLTNDPQQGMMQYSFEGVVLTDQTDLKPISCDFKIELLKETCSWLNQAIVDWLAETVQRSVLVEFERYIRAGDLTKAIERLEKLQQAEEESGGFVGMYL</sequence>
<gene>
    <name evidence="1" type="ORF">Q31a_32470</name>
</gene>
<evidence type="ECO:0000313" key="1">
    <source>
        <dbReference type="EMBL" id="QDV24925.1"/>
    </source>
</evidence>
<reference evidence="1 2" key="1">
    <citation type="submission" date="2019-02" db="EMBL/GenBank/DDBJ databases">
        <title>Deep-cultivation of Planctomycetes and their phenomic and genomic characterization uncovers novel biology.</title>
        <authorList>
            <person name="Wiegand S."/>
            <person name="Jogler M."/>
            <person name="Boedeker C."/>
            <person name="Pinto D."/>
            <person name="Vollmers J."/>
            <person name="Rivas-Marin E."/>
            <person name="Kohn T."/>
            <person name="Peeters S.H."/>
            <person name="Heuer A."/>
            <person name="Rast P."/>
            <person name="Oberbeckmann S."/>
            <person name="Bunk B."/>
            <person name="Jeske O."/>
            <person name="Meyerdierks A."/>
            <person name="Storesund J.E."/>
            <person name="Kallscheuer N."/>
            <person name="Luecker S."/>
            <person name="Lage O.M."/>
            <person name="Pohl T."/>
            <person name="Merkel B.J."/>
            <person name="Hornburger P."/>
            <person name="Mueller R.-W."/>
            <person name="Bruemmer F."/>
            <person name="Labrenz M."/>
            <person name="Spormann A.M."/>
            <person name="Op den Camp H."/>
            <person name="Overmann J."/>
            <person name="Amann R."/>
            <person name="Jetten M.S.M."/>
            <person name="Mascher T."/>
            <person name="Medema M.H."/>
            <person name="Devos D.P."/>
            <person name="Kaster A.-K."/>
            <person name="Ovreas L."/>
            <person name="Rohde M."/>
            <person name="Galperin M.Y."/>
            <person name="Jogler C."/>
        </authorList>
    </citation>
    <scope>NUCLEOTIDE SEQUENCE [LARGE SCALE GENOMIC DNA]</scope>
    <source>
        <strain evidence="1 2">Q31a</strain>
    </source>
</reference>
<proteinExistence type="predicted"/>
<keyword evidence="2" id="KW-1185">Reference proteome</keyword>